<organism evidence="1 2">
    <name type="scientific">Ruania alba</name>
    <dbReference type="NCBI Taxonomy" id="648782"/>
    <lineage>
        <taxon>Bacteria</taxon>
        <taxon>Bacillati</taxon>
        <taxon>Actinomycetota</taxon>
        <taxon>Actinomycetes</taxon>
        <taxon>Micrococcales</taxon>
        <taxon>Ruaniaceae</taxon>
        <taxon>Ruania</taxon>
    </lineage>
</organism>
<gene>
    <name evidence="1" type="ORF">SAMN04488554_3378</name>
</gene>
<dbReference type="PANTHER" id="PTHR43546">
    <property type="entry name" value="UPF0173 METAL-DEPENDENT HYDROLASE MJ1163-RELATED"/>
    <property type="match status" value="1"/>
</dbReference>
<name>A0A1H5MGJ7_9MICO</name>
<dbReference type="EMBL" id="FNTX01000002">
    <property type="protein sequence ID" value="SEE88434.1"/>
    <property type="molecule type" value="Genomic_DNA"/>
</dbReference>
<accession>A0A1H5MGJ7</accession>
<dbReference type="SUPFAM" id="SSF56281">
    <property type="entry name" value="Metallo-hydrolase/oxidoreductase"/>
    <property type="match status" value="1"/>
</dbReference>
<dbReference type="InterPro" id="IPR036866">
    <property type="entry name" value="RibonucZ/Hydroxyglut_hydro"/>
</dbReference>
<evidence type="ECO:0000313" key="2">
    <source>
        <dbReference type="Proteomes" id="UP000199220"/>
    </source>
</evidence>
<dbReference type="PANTHER" id="PTHR43546:SF3">
    <property type="entry name" value="UPF0173 METAL-DEPENDENT HYDROLASE MJ1163"/>
    <property type="match status" value="1"/>
</dbReference>
<protein>
    <submittedName>
        <fullName evidence="1">L-ascorbate metabolism protein UlaG, beta-lactamase superfamily</fullName>
    </submittedName>
</protein>
<dbReference type="RefSeq" id="WP_089774181.1">
    <property type="nucleotide sequence ID" value="NZ_FNTX01000002.1"/>
</dbReference>
<dbReference type="Proteomes" id="UP000199220">
    <property type="component" value="Unassembled WGS sequence"/>
</dbReference>
<dbReference type="STRING" id="648782.SAMN04488554_3378"/>
<sequence>MEVTHYGHACLDVRTQGMRVLIDPGNLSQEPPLSGVDALVLTHAHADHADIDVARRVHQESPQAVLLAPPDLAALWQGDGLPVEAVRPGTAAAIGTVVLAFSGGEHALVHRDLPVVDNVGVLVDGLLYHPGDSFDLPDGAVGLLAAPVSGPWLKIGEVMDFVAEARAELVLPIHEAHNSEVGQRMALTRLSHVVAEYGGRLLTPEVGEPVRV</sequence>
<reference evidence="2" key="1">
    <citation type="submission" date="2016-10" db="EMBL/GenBank/DDBJ databases">
        <authorList>
            <person name="Varghese N."/>
            <person name="Submissions S."/>
        </authorList>
    </citation>
    <scope>NUCLEOTIDE SEQUENCE [LARGE SCALE GENOMIC DNA]</scope>
    <source>
        <strain evidence="2">DSM 21368</strain>
    </source>
</reference>
<proteinExistence type="predicted"/>
<dbReference type="InterPro" id="IPR050114">
    <property type="entry name" value="UPF0173_UPF0282_UlaG_hydrolase"/>
</dbReference>
<dbReference type="Gene3D" id="3.60.15.10">
    <property type="entry name" value="Ribonuclease Z/Hydroxyacylglutathione hydrolase-like"/>
    <property type="match status" value="1"/>
</dbReference>
<dbReference type="Pfam" id="PF13483">
    <property type="entry name" value="Lactamase_B_3"/>
    <property type="match status" value="1"/>
</dbReference>
<keyword evidence="2" id="KW-1185">Reference proteome</keyword>
<dbReference type="OrthoDB" id="3190691at2"/>
<evidence type="ECO:0000313" key="1">
    <source>
        <dbReference type="EMBL" id="SEE88434.1"/>
    </source>
</evidence>
<dbReference type="AlphaFoldDB" id="A0A1H5MGJ7"/>